<reference evidence="1 2" key="1">
    <citation type="submission" date="2012-06" db="EMBL/GenBank/DDBJ databases">
        <title>Complete sequence of Sulfurospirillum barnesii SES-3.</title>
        <authorList>
            <consortium name="US DOE Joint Genome Institute"/>
            <person name="Lucas S."/>
            <person name="Han J."/>
            <person name="Lapidus A."/>
            <person name="Cheng J.-F."/>
            <person name="Goodwin L."/>
            <person name="Pitluck S."/>
            <person name="Peters L."/>
            <person name="Ovchinnikova G."/>
            <person name="Lu M."/>
            <person name="Detter J.C."/>
            <person name="Han C."/>
            <person name="Tapia R."/>
            <person name="Land M."/>
            <person name="Hauser L."/>
            <person name="Kyrpides N."/>
            <person name="Ivanova N."/>
            <person name="Pagani I."/>
            <person name="Stolz J."/>
            <person name="Arkin A."/>
            <person name="Dehal P."/>
            <person name="Oremland R."/>
            <person name="Saltikov C."/>
            <person name="Basu P."/>
            <person name="Hollibaugh J."/>
            <person name="Newman D."/>
            <person name="Stolyar S."/>
            <person name="Hazen T."/>
            <person name="Woyke T."/>
        </authorList>
    </citation>
    <scope>NUCLEOTIDE SEQUENCE [LARGE SCALE GENOMIC DNA]</scope>
    <source>
        <strain evidence="2">ATCC 700032 / DSM 10660 / SES-3</strain>
    </source>
</reference>
<dbReference type="AlphaFoldDB" id="I3XWQ8"/>
<dbReference type="KEGG" id="sba:Sulba_1086"/>
<evidence type="ECO:0008006" key="3">
    <source>
        <dbReference type="Google" id="ProtNLM"/>
    </source>
</evidence>
<dbReference type="Proteomes" id="UP000006176">
    <property type="component" value="Chromosome"/>
</dbReference>
<protein>
    <recommendedName>
        <fullName evidence="3">Outer membrane receptor protein</fullName>
    </recommendedName>
</protein>
<accession>I3XWQ8</accession>
<name>I3XWQ8_SULBS</name>
<dbReference type="EMBL" id="CP003333">
    <property type="protein sequence ID" value="AFL68382.1"/>
    <property type="molecule type" value="Genomic_DNA"/>
</dbReference>
<dbReference type="PATRIC" id="fig|760154.4.peg.1088"/>
<dbReference type="SUPFAM" id="SSF56935">
    <property type="entry name" value="Porins"/>
    <property type="match status" value="1"/>
</dbReference>
<dbReference type="HOGENOM" id="CLU_029527_0_0_7"/>
<proteinExistence type="predicted"/>
<keyword evidence="2" id="KW-1185">Reference proteome</keyword>
<evidence type="ECO:0000313" key="2">
    <source>
        <dbReference type="Proteomes" id="UP000006176"/>
    </source>
</evidence>
<gene>
    <name evidence="1" type="ordered locus">Sulba_1086</name>
</gene>
<organism evidence="1 2">
    <name type="scientific">Sulfurospirillum barnesii (strain ATCC 700032 / DSM 10660 / SES-3)</name>
    <dbReference type="NCBI Taxonomy" id="760154"/>
    <lineage>
        <taxon>Bacteria</taxon>
        <taxon>Pseudomonadati</taxon>
        <taxon>Campylobacterota</taxon>
        <taxon>Epsilonproteobacteria</taxon>
        <taxon>Campylobacterales</taxon>
        <taxon>Sulfurospirillaceae</taxon>
        <taxon>Sulfurospirillum</taxon>
    </lineage>
</organism>
<dbReference type="STRING" id="760154.Sulba_1086"/>
<dbReference type="eggNOG" id="COG4771">
    <property type="taxonomic scope" value="Bacteria"/>
</dbReference>
<sequence length="642" mass="73648">MNKKMKVPNIKNIQMSERAKKFFMFLSLVCLGTGVLAENSIEELLHTIEKTNDFSKKTKLENNGFSTIYSRNDLDMMQVRYLSDILKYTIDGYRISRYSLPDPLSFGPIPFASSMVRIFIDDQEVTTAMYGSGMMIVGDLDLGFADHIELYNLSSSFEYSSEPTSLLVRIFSKKADADGGGSIQTLVTSRGGSTQNVQYIGRENGIDYMSRISSSYDKRKEYETSKEDLNRDVKRYNLLTSIHDETQSVLINASKANKGAWIGPSADASLDNAKISSEDAHIGYTKTVENWKFSLAYDGLKDEVLYEDSPLFYYKGTPVNKLESKAQSSALTTELKYNTTLGNHHLITGVKYRQKWVEFGTVKMNGVSIPQNEHTRQAVGSFFLEDSYLIADNLVATLGIQTSHVDNNEGYKSENIQMLRAGITYTNDAWTSKSFFFHTEGYIEPYLIDSFFMKTAYPKKMILDSFAQEFKYEEGASLYEFFISYGWIDNTPYVDETLRVNSADGITQHLNASLQYTYHYNTINKVLLSYRYKRIDHSGYDVVYENHQIVLRNQNRYGKFDFFEEMFITHSKYYDYTGYDLTLGLRYNVNDNFILSLKGQNLLGKGEKQYFSRFDFSTMTPLKSLGIPVQERQIVLGFEWLF</sequence>
<evidence type="ECO:0000313" key="1">
    <source>
        <dbReference type="EMBL" id="AFL68382.1"/>
    </source>
</evidence>